<evidence type="ECO:0000313" key="1">
    <source>
        <dbReference type="EMBL" id="HFC97476.1"/>
    </source>
</evidence>
<sequence>MREPVLVSACLLGLATRYDGKRITEPVVEILKERYLLIPVCPEQLGGLATPRPAAEILDGDGFSVLAGKARVLTHEGREVTRNFLRGAEEVLKICRMLRIRRAFLKAKSPSCGLTPRVGVTAALLLSEGVEILELG</sequence>
<comment type="caution">
    <text evidence="1">The sequence shown here is derived from an EMBL/GenBank/DDBJ whole genome shotgun (WGS) entry which is preliminary data.</text>
</comment>
<dbReference type="EMBL" id="DRMH01000036">
    <property type="protein sequence ID" value="HFC97476.1"/>
    <property type="molecule type" value="Genomic_DNA"/>
</dbReference>
<dbReference type="PANTHER" id="PTHR30087:SF1">
    <property type="entry name" value="HYPOTHETICAL CYTOSOLIC PROTEIN"/>
    <property type="match status" value="1"/>
</dbReference>
<proteinExistence type="predicted"/>
<organism evidence="1">
    <name type="scientific">Thermosulfurimonas dismutans</name>
    <dbReference type="NCBI Taxonomy" id="999894"/>
    <lineage>
        <taxon>Bacteria</taxon>
        <taxon>Pseudomonadati</taxon>
        <taxon>Thermodesulfobacteriota</taxon>
        <taxon>Thermodesulfobacteria</taxon>
        <taxon>Thermodesulfobacteriales</taxon>
        <taxon>Thermodesulfobacteriaceae</taxon>
        <taxon>Thermosulfurimonas</taxon>
    </lineage>
</organism>
<reference evidence="1" key="1">
    <citation type="journal article" date="2020" name="mSystems">
        <title>Genome- and Community-Level Interaction Insights into Carbon Utilization and Element Cycling Functions of Hydrothermarchaeota in Hydrothermal Sediment.</title>
        <authorList>
            <person name="Zhou Z."/>
            <person name="Liu Y."/>
            <person name="Xu W."/>
            <person name="Pan J."/>
            <person name="Luo Z.H."/>
            <person name="Li M."/>
        </authorList>
    </citation>
    <scope>NUCLEOTIDE SEQUENCE [LARGE SCALE GENOMIC DNA]</scope>
    <source>
        <strain evidence="1">HyVt-483</strain>
    </source>
</reference>
<name>A0A7C3CK32_9BACT</name>
<dbReference type="PANTHER" id="PTHR30087">
    <property type="entry name" value="INNER MEMBRANE PROTEIN"/>
    <property type="match status" value="1"/>
</dbReference>
<dbReference type="InterPro" id="IPR007553">
    <property type="entry name" value="2-thiour_desulf"/>
</dbReference>
<dbReference type="AlphaFoldDB" id="A0A7C3CK32"/>
<gene>
    <name evidence="1" type="ORF">ENJ40_03320</name>
</gene>
<dbReference type="Proteomes" id="UP000886043">
    <property type="component" value="Unassembled WGS sequence"/>
</dbReference>
<dbReference type="Pfam" id="PF04463">
    <property type="entry name" value="2-thiour_desulf"/>
    <property type="match status" value="1"/>
</dbReference>
<accession>A0A7C3CK32</accession>
<protein>
    <submittedName>
        <fullName evidence="1">DUF523 domain-containing protein</fullName>
    </submittedName>
</protein>